<gene>
    <name evidence="2" type="ORF">I4I81_24495</name>
</gene>
<organism evidence="2 3">
    <name type="scientific">Pseudonocardia abyssalis</name>
    <dbReference type="NCBI Taxonomy" id="2792008"/>
    <lineage>
        <taxon>Bacteria</taxon>
        <taxon>Bacillati</taxon>
        <taxon>Actinomycetota</taxon>
        <taxon>Actinomycetes</taxon>
        <taxon>Pseudonocardiales</taxon>
        <taxon>Pseudonocardiaceae</taxon>
        <taxon>Pseudonocardia</taxon>
    </lineage>
</organism>
<dbReference type="RefSeq" id="WP_218604131.1">
    <property type="nucleotide sequence ID" value="NZ_JADQDJ010000191.1"/>
</dbReference>
<keyword evidence="3" id="KW-1185">Reference proteome</keyword>
<reference evidence="2 3" key="1">
    <citation type="submission" date="2020-11" db="EMBL/GenBank/DDBJ databases">
        <title>Pseudonocardia abyssalis sp. nov. and Pseudonocardia oceani sp. nov., description and phylogenomic analysis of two novel actinomycetes isolated from the deep Southern Ocean.</title>
        <authorList>
            <person name="Parra J."/>
        </authorList>
    </citation>
    <scope>NUCLEOTIDE SEQUENCE [LARGE SCALE GENOMIC DNA]</scope>
    <source>
        <strain evidence="2 3">KRD-168</strain>
    </source>
</reference>
<dbReference type="EMBL" id="JADQDK010000001">
    <property type="protein sequence ID" value="MBW0137395.1"/>
    <property type="molecule type" value="Genomic_DNA"/>
</dbReference>
<name>A0ABS6UYQ2_9PSEU</name>
<evidence type="ECO:0000313" key="3">
    <source>
        <dbReference type="Proteomes" id="UP000694287"/>
    </source>
</evidence>
<evidence type="ECO:0000313" key="2">
    <source>
        <dbReference type="EMBL" id="MBW0137395.1"/>
    </source>
</evidence>
<dbReference type="Proteomes" id="UP000694287">
    <property type="component" value="Unassembled WGS sequence"/>
</dbReference>
<evidence type="ECO:0000256" key="1">
    <source>
        <dbReference type="SAM" id="MobiDB-lite"/>
    </source>
</evidence>
<proteinExistence type="predicted"/>
<accession>A0ABS6UYQ2</accession>
<protein>
    <submittedName>
        <fullName evidence="2">Uncharacterized protein</fullName>
    </submittedName>
</protein>
<feature type="region of interest" description="Disordered" evidence="1">
    <location>
        <begin position="1"/>
        <end position="39"/>
    </location>
</feature>
<comment type="caution">
    <text evidence="2">The sequence shown here is derived from an EMBL/GenBank/DDBJ whole genome shotgun (WGS) entry which is preliminary data.</text>
</comment>
<sequence>MLAPPVEFGAMSQAAPTVAATPWRSRPPYAAGPTPMQRRVEEAQDRLLAPLDPARRSALLATLQELVEHHRRP</sequence>